<protein>
    <submittedName>
        <fullName evidence="2">Uncharacterized protein</fullName>
    </submittedName>
</protein>
<dbReference type="InterPro" id="IPR050829">
    <property type="entry name" value="CorA_MIT"/>
</dbReference>
<dbReference type="EMBL" id="ML994631">
    <property type="protein sequence ID" value="KAF2186042.1"/>
    <property type="molecule type" value="Genomic_DNA"/>
</dbReference>
<feature type="region of interest" description="Disordered" evidence="1">
    <location>
        <begin position="300"/>
        <end position="338"/>
    </location>
</feature>
<dbReference type="Proteomes" id="UP000800200">
    <property type="component" value="Unassembled WGS sequence"/>
</dbReference>
<organism evidence="2 3">
    <name type="scientific">Zopfia rhizophila CBS 207.26</name>
    <dbReference type="NCBI Taxonomy" id="1314779"/>
    <lineage>
        <taxon>Eukaryota</taxon>
        <taxon>Fungi</taxon>
        <taxon>Dikarya</taxon>
        <taxon>Ascomycota</taxon>
        <taxon>Pezizomycotina</taxon>
        <taxon>Dothideomycetes</taxon>
        <taxon>Dothideomycetes incertae sedis</taxon>
        <taxon>Zopfiaceae</taxon>
        <taxon>Zopfia</taxon>
    </lineage>
</organism>
<feature type="region of interest" description="Disordered" evidence="1">
    <location>
        <begin position="51"/>
        <end position="77"/>
    </location>
</feature>
<name>A0A6A6E5L1_9PEZI</name>
<accession>A0A6A6E5L1</accession>
<evidence type="ECO:0000256" key="1">
    <source>
        <dbReference type="SAM" id="MobiDB-lite"/>
    </source>
</evidence>
<keyword evidence="3" id="KW-1185">Reference proteome</keyword>
<proteinExistence type="predicted"/>
<reference evidence="2" key="1">
    <citation type="journal article" date="2020" name="Stud. Mycol.">
        <title>101 Dothideomycetes genomes: a test case for predicting lifestyles and emergence of pathogens.</title>
        <authorList>
            <person name="Haridas S."/>
            <person name="Albert R."/>
            <person name="Binder M."/>
            <person name="Bloem J."/>
            <person name="Labutti K."/>
            <person name="Salamov A."/>
            <person name="Andreopoulos B."/>
            <person name="Baker S."/>
            <person name="Barry K."/>
            <person name="Bills G."/>
            <person name="Bluhm B."/>
            <person name="Cannon C."/>
            <person name="Castanera R."/>
            <person name="Culley D."/>
            <person name="Daum C."/>
            <person name="Ezra D."/>
            <person name="Gonzalez J."/>
            <person name="Henrissat B."/>
            <person name="Kuo A."/>
            <person name="Liang C."/>
            <person name="Lipzen A."/>
            <person name="Lutzoni F."/>
            <person name="Magnuson J."/>
            <person name="Mondo S."/>
            <person name="Nolan M."/>
            <person name="Ohm R."/>
            <person name="Pangilinan J."/>
            <person name="Park H.-J."/>
            <person name="Ramirez L."/>
            <person name="Alfaro M."/>
            <person name="Sun H."/>
            <person name="Tritt A."/>
            <person name="Yoshinaga Y."/>
            <person name="Zwiers L.-H."/>
            <person name="Turgeon B."/>
            <person name="Goodwin S."/>
            <person name="Spatafora J."/>
            <person name="Crous P."/>
            <person name="Grigoriev I."/>
        </authorList>
    </citation>
    <scope>NUCLEOTIDE SEQUENCE</scope>
    <source>
        <strain evidence="2">CBS 207.26</strain>
    </source>
</reference>
<dbReference type="AlphaFoldDB" id="A0A6A6E5L1"/>
<sequence>MANTRRELAKYNPLVTKQKYQKTAFQWRWIHLPANNVDWMMKEPIVMKNRKEDDLNATKQTPATDVSSLDQTTKETKDTETEKYWRVALYMPYLTFATSRPDDERKKKYDKLEEWYKDKILHGPRTLDRFYYYSLSDTGYRDATQVVTKYIDERTGRKQDEPQKILQVDQLWLWVIDERTIITSSTYRLDKSEDPVLNKVFESLKQTNDKTYGQSPSSVDEMSRFIIRVCVGFIDHSVVKIPNAGESETRDSISTRQIFANTINSKAAFEADLFTHFNQKLDEKLLKLVERGLQKANDGQMRHLDELKNECEGRIDKRKDNPNGSEGGTDGQDDGRLNDYNSISKATRLLEEVKDIRDELNILRFLLEQQNDVWEKLVDGAYKEPMSKASTYTIKKNKVMDRWRGRAYVVDEIDEMDKMVEGIQASVNSLLSLEQNEASIEQAQVTIRQGKILMAFTIVTILFLELQQ</sequence>
<gene>
    <name evidence="2" type="ORF">K469DRAFT_687459</name>
</gene>
<dbReference type="PANTHER" id="PTHR47685:SF1">
    <property type="entry name" value="MAGNESIUM TRANSPORT PROTEIN CORA"/>
    <property type="match status" value="1"/>
</dbReference>
<evidence type="ECO:0000313" key="2">
    <source>
        <dbReference type="EMBL" id="KAF2186042.1"/>
    </source>
</evidence>
<evidence type="ECO:0000313" key="3">
    <source>
        <dbReference type="Proteomes" id="UP000800200"/>
    </source>
</evidence>
<dbReference type="OrthoDB" id="341259at2759"/>
<feature type="compositionally biased region" description="Basic and acidic residues" evidence="1">
    <location>
        <begin position="300"/>
        <end position="321"/>
    </location>
</feature>
<dbReference type="PANTHER" id="PTHR47685">
    <property type="entry name" value="MAGNESIUM TRANSPORT PROTEIN CORA"/>
    <property type="match status" value="1"/>
</dbReference>
<feature type="compositionally biased region" description="Polar residues" evidence="1">
    <location>
        <begin position="57"/>
        <end position="71"/>
    </location>
</feature>